<feature type="domain" description="AAA+ ATPase" evidence="1">
    <location>
        <begin position="10"/>
        <end position="254"/>
    </location>
</feature>
<dbReference type="GO" id="GO:0005524">
    <property type="term" value="F:ATP binding"/>
    <property type="evidence" value="ECO:0007669"/>
    <property type="project" value="UniProtKB-KW"/>
</dbReference>
<evidence type="ECO:0000313" key="2">
    <source>
        <dbReference type="EMBL" id="MFC1405163.1"/>
    </source>
</evidence>
<evidence type="ECO:0000259" key="1">
    <source>
        <dbReference type="SMART" id="SM00382"/>
    </source>
</evidence>
<keyword evidence="2" id="KW-0547">Nucleotide-binding</keyword>
<sequence length="395" mass="44174">MSELVDVEQEPFRVAVVGPSRVGKTTLLTAILSETERQLAGTGVRILAGETTEERIHQQRRALRRAIAAEEFDAAALSGNQTTSLYEVVLRADSEPGVAPQDRIDIEIPFSILDYPGGWLNPVTRNRSAEAQQQWPACEDHIQRSVMLLVPIDAAVLMEARKPAERGSVVDLLGIEEVTAMTRLWARSRKDSGSEPAVLVLAPLKCEKYFDDNGGGGKEAPRLRQLVQDTYRDAVEAAEAEAPGRVKVVYAPIDTYGCVELMEPIWHDVGGEYLEFTGHYRFRGRPPRIQEKAAATVMRELCRSVISAQAARNTELARAATEEQRRIFERRYLRKGFFGALTFYLSGEAWWARRDGILTAKQLIAAKQSERKLNSALRSLSTEADDPRVEVWQLR</sequence>
<keyword evidence="3" id="KW-1185">Reference proteome</keyword>
<gene>
    <name evidence="2" type="ORF">ACEZDJ_28165</name>
</gene>
<dbReference type="Proteomes" id="UP001592528">
    <property type="component" value="Unassembled WGS sequence"/>
</dbReference>
<dbReference type="InterPro" id="IPR003593">
    <property type="entry name" value="AAA+_ATPase"/>
</dbReference>
<evidence type="ECO:0000313" key="3">
    <source>
        <dbReference type="Proteomes" id="UP001592528"/>
    </source>
</evidence>
<organism evidence="2 3">
    <name type="scientific">Streptacidiphilus cavernicola</name>
    <dbReference type="NCBI Taxonomy" id="3342716"/>
    <lineage>
        <taxon>Bacteria</taxon>
        <taxon>Bacillati</taxon>
        <taxon>Actinomycetota</taxon>
        <taxon>Actinomycetes</taxon>
        <taxon>Kitasatosporales</taxon>
        <taxon>Streptomycetaceae</taxon>
        <taxon>Streptacidiphilus</taxon>
    </lineage>
</organism>
<dbReference type="SMART" id="SM00382">
    <property type="entry name" value="AAA"/>
    <property type="match status" value="1"/>
</dbReference>
<comment type="caution">
    <text evidence="2">The sequence shown here is derived from an EMBL/GenBank/DDBJ whole genome shotgun (WGS) entry which is preliminary data.</text>
</comment>
<proteinExistence type="predicted"/>
<accession>A0ABV6UUP6</accession>
<protein>
    <submittedName>
        <fullName evidence="2">ATP-binding protein</fullName>
    </submittedName>
</protein>
<dbReference type="EMBL" id="JBHEZZ010000019">
    <property type="protein sequence ID" value="MFC1405163.1"/>
    <property type="molecule type" value="Genomic_DNA"/>
</dbReference>
<dbReference type="Gene3D" id="3.40.50.300">
    <property type="entry name" value="P-loop containing nucleotide triphosphate hydrolases"/>
    <property type="match status" value="1"/>
</dbReference>
<name>A0ABV6UUP6_9ACTN</name>
<reference evidence="2 3" key="1">
    <citation type="submission" date="2024-09" db="EMBL/GenBank/DDBJ databases">
        <authorList>
            <person name="Lee S.D."/>
        </authorList>
    </citation>
    <scope>NUCLEOTIDE SEQUENCE [LARGE SCALE GENOMIC DNA]</scope>
    <source>
        <strain evidence="2 3">N1-5</strain>
    </source>
</reference>
<dbReference type="SUPFAM" id="SSF52540">
    <property type="entry name" value="P-loop containing nucleoside triphosphate hydrolases"/>
    <property type="match status" value="1"/>
</dbReference>
<keyword evidence="2" id="KW-0067">ATP-binding</keyword>
<dbReference type="RefSeq" id="WP_030258650.1">
    <property type="nucleotide sequence ID" value="NZ_JBHEZZ010000019.1"/>
</dbReference>
<dbReference type="InterPro" id="IPR027417">
    <property type="entry name" value="P-loop_NTPase"/>
</dbReference>